<sequence>MKDEVLNYAKEGSVVIVDHIDGNVFNNTRNNLRVRTQSENNMNKQLQKNNTTGIVGVSWNVKSKMWTAYITKDRKRVNLGHYYYLRNAVKARVDAEDEYFGEHSYRNRDENYRDYIDSLLNLPNKEEPFIIKVRSDTTVCVGVSFLKSKNKYRARIEENGKVECVLFDSLDDAVRWRKLKDIEYYGNNIIYSNKKIDREI</sequence>
<accession>A0A218KC10</accession>
<dbReference type="SUPFAM" id="SSF54060">
    <property type="entry name" value="His-Me finger endonucleases"/>
    <property type="match status" value="1"/>
</dbReference>
<keyword evidence="2" id="KW-1185">Reference proteome</keyword>
<dbReference type="SUPFAM" id="SSF54171">
    <property type="entry name" value="DNA-binding domain"/>
    <property type="match status" value="1"/>
</dbReference>
<dbReference type="InterPro" id="IPR044925">
    <property type="entry name" value="His-Me_finger_sf"/>
</dbReference>
<evidence type="ECO:0000313" key="2">
    <source>
        <dbReference type="Proteomes" id="UP000223102"/>
    </source>
</evidence>
<protein>
    <recommendedName>
        <fullName evidence="3">HNH endonuclease</fullName>
    </recommendedName>
</protein>
<dbReference type="Proteomes" id="UP000223102">
    <property type="component" value="Segment"/>
</dbReference>
<organism evidence="1 2">
    <name type="scientific">Bacillus phage PBC2</name>
    <dbReference type="NCBI Taxonomy" id="1675029"/>
    <lineage>
        <taxon>Viruses</taxon>
        <taxon>Duplodnaviria</taxon>
        <taxon>Heunggongvirae</taxon>
        <taxon>Uroviricota</taxon>
        <taxon>Caudoviricetes</taxon>
        <taxon>Andregratiavirinae</taxon>
        <taxon>Haetaevirus</taxon>
        <taxon>Haetaevirus PBC2</taxon>
    </lineage>
</organism>
<dbReference type="EMBL" id="KT070867">
    <property type="protein sequence ID" value="AKQ08439.1"/>
    <property type="molecule type" value="Genomic_DNA"/>
</dbReference>
<dbReference type="InterPro" id="IPR016177">
    <property type="entry name" value="DNA-bd_dom_sf"/>
</dbReference>
<dbReference type="GO" id="GO:0003677">
    <property type="term" value="F:DNA binding"/>
    <property type="evidence" value="ECO:0007669"/>
    <property type="project" value="InterPro"/>
</dbReference>
<proteinExistence type="predicted"/>
<evidence type="ECO:0000313" key="1">
    <source>
        <dbReference type="EMBL" id="AKQ08439.1"/>
    </source>
</evidence>
<reference evidence="1 2" key="1">
    <citation type="submission" date="2015-06" db="EMBL/GenBank/DDBJ databases">
        <title>Complete genome sequence of Bacillus cereus phage PBC2.</title>
        <authorList>
            <person name="Kong M."/>
            <person name="Ryu S."/>
        </authorList>
    </citation>
    <scope>NUCLEOTIDE SEQUENCE [LARGE SCALE GENOMIC DNA]</scope>
</reference>
<evidence type="ECO:0008006" key="3">
    <source>
        <dbReference type="Google" id="ProtNLM"/>
    </source>
</evidence>
<gene>
    <name evidence="1" type="ORF">PBC2_124</name>
</gene>
<name>A0A218KC10_9CAUD</name>